<gene>
    <name evidence="4" type="ORF">SAMN04488559_10697</name>
</gene>
<protein>
    <submittedName>
        <fullName evidence="4">Predicted membrane protein</fullName>
    </submittedName>
</protein>
<dbReference type="PIRSF" id="PIRSF031509">
    <property type="entry name" value="Cell_wall_LiaF/YvqF"/>
    <property type="match status" value="1"/>
</dbReference>
<evidence type="ECO:0000313" key="4">
    <source>
        <dbReference type="EMBL" id="SER79984.1"/>
    </source>
</evidence>
<proteinExistence type="predicted"/>
<accession>A0A1H9S4S4</accession>
<keyword evidence="1" id="KW-0812">Transmembrane</keyword>
<dbReference type="Proteomes" id="UP000198948">
    <property type="component" value="Unassembled WGS sequence"/>
</dbReference>
<dbReference type="InterPro" id="IPR056066">
    <property type="entry name" value="DUF7649"/>
</dbReference>
<dbReference type="NCBIfam" id="NF040535">
    <property type="entry name" value="LiaF_C_term"/>
    <property type="match status" value="1"/>
</dbReference>
<feature type="domain" description="DUF7649" evidence="3">
    <location>
        <begin position="2"/>
        <end position="81"/>
    </location>
</feature>
<evidence type="ECO:0000259" key="2">
    <source>
        <dbReference type="Pfam" id="PF09922"/>
    </source>
</evidence>
<keyword evidence="5" id="KW-1185">Reference proteome</keyword>
<dbReference type="AlphaFoldDB" id="A0A1H9S4S4"/>
<sequence length="240" mass="27354">MFILVEALLLLGTLYDIFKNIPLLICAVIAVFLIFISLEKKRPRSNTSSFTLVLGSIMLIFVLLSTMFFWLFLGFGIVFFVKTTKRAFPKAGKKFKNAPWNKKELVVVETTESTEKNGKKFKRQWLGNQRIGDSIYEWDDINITIFAGDTIIDLGNTLLPKDDNVVLMRKGFGKTRILVPVGTGVMLEHTTLSGKVTFETQKFELQNESVKIYSEHYDENNRKLKIITNVLAGDIEVIFV</sequence>
<reference evidence="4 5" key="1">
    <citation type="submission" date="2016-10" db="EMBL/GenBank/DDBJ databases">
        <authorList>
            <person name="de Groot N.N."/>
        </authorList>
    </citation>
    <scope>NUCLEOTIDE SEQUENCE [LARGE SCALE GENOMIC DNA]</scope>
    <source>
        <strain evidence="4 5">DSM 13760</strain>
    </source>
</reference>
<dbReference type="InterPro" id="IPR047793">
    <property type="entry name" value="LiaF_C"/>
</dbReference>
<dbReference type="Pfam" id="PF09922">
    <property type="entry name" value="LiaF-like_C"/>
    <property type="match status" value="1"/>
</dbReference>
<keyword evidence="1" id="KW-1133">Transmembrane helix</keyword>
<evidence type="ECO:0000259" key="3">
    <source>
        <dbReference type="Pfam" id="PF24661"/>
    </source>
</evidence>
<keyword evidence="1" id="KW-0472">Membrane</keyword>
<feature type="transmembrane region" description="Helical" evidence="1">
    <location>
        <begin position="50"/>
        <end position="81"/>
    </location>
</feature>
<dbReference type="EMBL" id="FOHA01000006">
    <property type="protein sequence ID" value="SER79984.1"/>
    <property type="molecule type" value="Genomic_DNA"/>
</dbReference>
<dbReference type="InterPro" id="IPR024425">
    <property type="entry name" value="LiaF-like_C"/>
</dbReference>
<organism evidence="4 5">
    <name type="scientific">Isobaculum melis</name>
    <dbReference type="NCBI Taxonomy" id="142588"/>
    <lineage>
        <taxon>Bacteria</taxon>
        <taxon>Bacillati</taxon>
        <taxon>Bacillota</taxon>
        <taxon>Bacilli</taxon>
        <taxon>Lactobacillales</taxon>
        <taxon>Carnobacteriaceae</taxon>
        <taxon>Isobaculum</taxon>
    </lineage>
</organism>
<dbReference type="STRING" id="142588.SAMN04488559_10697"/>
<feature type="transmembrane region" description="Helical" evidence="1">
    <location>
        <begin position="20"/>
        <end position="38"/>
    </location>
</feature>
<evidence type="ECO:0000313" key="5">
    <source>
        <dbReference type="Proteomes" id="UP000198948"/>
    </source>
</evidence>
<dbReference type="GO" id="GO:0016020">
    <property type="term" value="C:membrane"/>
    <property type="evidence" value="ECO:0007669"/>
    <property type="project" value="InterPro"/>
</dbReference>
<dbReference type="Pfam" id="PF24661">
    <property type="entry name" value="DUF7649"/>
    <property type="match status" value="1"/>
</dbReference>
<evidence type="ECO:0000256" key="1">
    <source>
        <dbReference type="SAM" id="Phobius"/>
    </source>
</evidence>
<name>A0A1H9S4S4_9LACT</name>
<feature type="domain" description="Cell wall-active antibiotics response LiaF-like C-terminal" evidence="2">
    <location>
        <begin position="125"/>
        <end position="237"/>
    </location>
</feature>
<dbReference type="InterPro" id="IPR016975">
    <property type="entry name" value="Cell_wall_LiaF"/>
</dbReference>